<comment type="caution">
    <text evidence="1">The sequence shown here is derived from an EMBL/GenBank/DDBJ whole genome shotgun (WGS) entry which is preliminary data.</text>
</comment>
<evidence type="ECO:0000313" key="1">
    <source>
        <dbReference type="EMBL" id="HGK28251.1"/>
    </source>
</evidence>
<proteinExistence type="predicted"/>
<dbReference type="AlphaFoldDB" id="A0A7C4CB09"/>
<dbReference type="EMBL" id="DSUT01000097">
    <property type="protein sequence ID" value="HGK28251.1"/>
    <property type="molecule type" value="Genomic_DNA"/>
</dbReference>
<organism evidence="1">
    <name type="scientific">candidate division WOR-3 bacterium</name>
    <dbReference type="NCBI Taxonomy" id="2052148"/>
    <lineage>
        <taxon>Bacteria</taxon>
        <taxon>Bacteria division WOR-3</taxon>
    </lineage>
</organism>
<protein>
    <recommendedName>
        <fullName evidence="2">WD40 repeat domain-containing protein</fullName>
    </recommendedName>
</protein>
<dbReference type="SUPFAM" id="SSF50969">
    <property type="entry name" value="YVTN repeat-like/Quinoprotein amine dehydrogenase"/>
    <property type="match status" value="1"/>
</dbReference>
<gene>
    <name evidence="1" type="ORF">ENS41_04775</name>
</gene>
<sequence length="252" mass="28710">MNRVLRLVSVVLAVIVFVGATCRRGPVQVTPVETMEIADEVYYHNVSITWDGSHYFTLNGGNDEWSRVNEYDEDGEFVTSYAPGIDGRTMFYNTAEETFYAKAYDTDLYTVDLDEEDYDSEEVGLFEEDQTSVGFTPDGKRAFELEEGTVYVYDLDEREEVESFELERVYNEGGYGQAIAACDKYLYVWGAENGIIVYDQKGRFVTEFTLPREGFWASLSWCNGMLWIAEDADAGDELGEGTWFGYKLKGLH</sequence>
<dbReference type="InterPro" id="IPR015943">
    <property type="entry name" value="WD40/YVTN_repeat-like_dom_sf"/>
</dbReference>
<accession>A0A7C4CB09</accession>
<dbReference type="InterPro" id="IPR011044">
    <property type="entry name" value="Quino_amine_DH_bsu"/>
</dbReference>
<name>A0A7C4CB09_UNCW3</name>
<evidence type="ECO:0008006" key="2">
    <source>
        <dbReference type="Google" id="ProtNLM"/>
    </source>
</evidence>
<reference evidence="1" key="1">
    <citation type="journal article" date="2020" name="mSystems">
        <title>Genome- and Community-Level Interaction Insights into Carbon Utilization and Element Cycling Functions of Hydrothermarchaeota in Hydrothermal Sediment.</title>
        <authorList>
            <person name="Zhou Z."/>
            <person name="Liu Y."/>
            <person name="Xu W."/>
            <person name="Pan J."/>
            <person name="Luo Z.H."/>
            <person name="Li M."/>
        </authorList>
    </citation>
    <scope>NUCLEOTIDE SEQUENCE [LARGE SCALE GENOMIC DNA]</scope>
    <source>
        <strain evidence="1">SpSt-488</strain>
    </source>
</reference>
<dbReference type="Gene3D" id="2.130.10.10">
    <property type="entry name" value="YVTN repeat-like/Quinoprotein amine dehydrogenase"/>
    <property type="match status" value="1"/>
</dbReference>